<gene>
    <name evidence="7" type="ORF">H9888_04705</name>
</gene>
<feature type="signal peptide" evidence="6">
    <location>
        <begin position="1"/>
        <end position="22"/>
    </location>
</feature>
<evidence type="ECO:0000256" key="6">
    <source>
        <dbReference type="SAM" id="SignalP"/>
    </source>
</evidence>
<dbReference type="InterPro" id="IPR006710">
    <property type="entry name" value="Glyco_hydro_43"/>
</dbReference>
<feature type="chain" id="PRO_5039063776" evidence="6">
    <location>
        <begin position="23"/>
        <end position="340"/>
    </location>
</feature>
<name>A0A9D1TY72_9BACT</name>
<dbReference type="CDD" id="cd08984">
    <property type="entry name" value="GH43-like"/>
    <property type="match status" value="1"/>
</dbReference>
<dbReference type="GO" id="GO:0005975">
    <property type="term" value="P:carbohydrate metabolic process"/>
    <property type="evidence" value="ECO:0007669"/>
    <property type="project" value="InterPro"/>
</dbReference>
<keyword evidence="6" id="KW-0732">Signal</keyword>
<protein>
    <submittedName>
        <fullName evidence="7">Family 43 glycosylhydrolase</fullName>
    </submittedName>
</protein>
<evidence type="ECO:0000256" key="1">
    <source>
        <dbReference type="ARBA" id="ARBA00004834"/>
    </source>
</evidence>
<comment type="caution">
    <text evidence="7">The sequence shown here is derived from an EMBL/GenBank/DDBJ whole genome shotgun (WGS) entry which is preliminary data.</text>
</comment>
<dbReference type="InterPro" id="IPR050727">
    <property type="entry name" value="GH43_arabinanases"/>
</dbReference>
<evidence type="ECO:0000313" key="8">
    <source>
        <dbReference type="Proteomes" id="UP000823926"/>
    </source>
</evidence>
<proteinExistence type="inferred from homology"/>
<dbReference type="PANTHER" id="PTHR43301:SF3">
    <property type="entry name" value="ARABINAN ENDO-1,5-ALPHA-L-ARABINOSIDASE A-RELATED"/>
    <property type="match status" value="1"/>
</dbReference>
<evidence type="ECO:0000256" key="2">
    <source>
        <dbReference type="ARBA" id="ARBA00009865"/>
    </source>
</evidence>
<organism evidence="7 8">
    <name type="scientific">Candidatus Rikenella faecigallinarum</name>
    <dbReference type="NCBI Taxonomy" id="2838745"/>
    <lineage>
        <taxon>Bacteria</taxon>
        <taxon>Pseudomonadati</taxon>
        <taxon>Bacteroidota</taxon>
        <taxon>Bacteroidia</taxon>
        <taxon>Bacteroidales</taxon>
        <taxon>Rikenellaceae</taxon>
        <taxon>Rikenella</taxon>
    </lineage>
</organism>
<dbReference type="GO" id="GO:0004553">
    <property type="term" value="F:hydrolase activity, hydrolyzing O-glycosyl compounds"/>
    <property type="evidence" value="ECO:0007669"/>
    <property type="project" value="InterPro"/>
</dbReference>
<keyword evidence="4 5" id="KW-0326">Glycosidase</keyword>
<dbReference type="AlphaFoldDB" id="A0A9D1TY72"/>
<dbReference type="EMBL" id="DXHL01000021">
    <property type="protein sequence ID" value="HIW10787.1"/>
    <property type="molecule type" value="Genomic_DNA"/>
</dbReference>
<sequence>MKLIQYLSVGLLLLTGSLPLSSAQKAPAPMYRDPVTDGAADPVLVWNRSEQTWWMLYTQRRANTEAEQVAYCYGTAIGIASSDDHGASWVYRGTLNLRIDPGHNTFWAPDIVWHNGKYHLFVAYIRGVRTHWGGRAQIVHFTSDDLWQWNYEGTPQLSSERVIDPTLLQTPDGTWHMWYKDETRGAVTMHATSRDLFHWQCDAQPAIGGRAHEGAKAFRWKGRYWMLTDQWRGMQVYCSDDLRHWEPQGVILDTPGSRRDDTPQGAHGEVVVCGEQAYVIYFTHPGRTEHTAEHPDPVTHIIPFAERRSSIQAAELRVVNDTLRCDRNADFDFYLSEPKH</sequence>
<dbReference type="InterPro" id="IPR023296">
    <property type="entry name" value="Glyco_hydro_beta-prop_sf"/>
</dbReference>
<dbReference type="Proteomes" id="UP000823926">
    <property type="component" value="Unassembled WGS sequence"/>
</dbReference>
<dbReference type="Gene3D" id="2.115.10.20">
    <property type="entry name" value="Glycosyl hydrolase domain, family 43"/>
    <property type="match status" value="1"/>
</dbReference>
<evidence type="ECO:0000256" key="5">
    <source>
        <dbReference type="RuleBase" id="RU361187"/>
    </source>
</evidence>
<evidence type="ECO:0000313" key="7">
    <source>
        <dbReference type="EMBL" id="HIW10787.1"/>
    </source>
</evidence>
<keyword evidence="3 5" id="KW-0378">Hydrolase</keyword>
<dbReference type="Pfam" id="PF04616">
    <property type="entry name" value="Glyco_hydro_43"/>
    <property type="match status" value="1"/>
</dbReference>
<dbReference type="SUPFAM" id="SSF75005">
    <property type="entry name" value="Arabinanase/levansucrase/invertase"/>
    <property type="match status" value="1"/>
</dbReference>
<comment type="pathway">
    <text evidence="1">Glycan metabolism; L-arabinan degradation.</text>
</comment>
<dbReference type="PANTHER" id="PTHR43301">
    <property type="entry name" value="ARABINAN ENDO-1,5-ALPHA-L-ARABINOSIDASE"/>
    <property type="match status" value="1"/>
</dbReference>
<evidence type="ECO:0000256" key="4">
    <source>
        <dbReference type="ARBA" id="ARBA00023295"/>
    </source>
</evidence>
<accession>A0A9D1TY72</accession>
<comment type="similarity">
    <text evidence="2 5">Belongs to the glycosyl hydrolase 43 family.</text>
</comment>
<evidence type="ECO:0000256" key="3">
    <source>
        <dbReference type="ARBA" id="ARBA00022801"/>
    </source>
</evidence>
<reference evidence="7" key="1">
    <citation type="journal article" date="2021" name="PeerJ">
        <title>Extensive microbial diversity within the chicken gut microbiome revealed by metagenomics and culture.</title>
        <authorList>
            <person name="Gilroy R."/>
            <person name="Ravi A."/>
            <person name="Getino M."/>
            <person name="Pursley I."/>
            <person name="Horton D.L."/>
            <person name="Alikhan N.F."/>
            <person name="Baker D."/>
            <person name="Gharbi K."/>
            <person name="Hall N."/>
            <person name="Watson M."/>
            <person name="Adriaenssens E.M."/>
            <person name="Foster-Nyarko E."/>
            <person name="Jarju S."/>
            <person name="Secka A."/>
            <person name="Antonio M."/>
            <person name="Oren A."/>
            <person name="Chaudhuri R.R."/>
            <person name="La Ragione R."/>
            <person name="Hildebrand F."/>
            <person name="Pallen M.J."/>
        </authorList>
    </citation>
    <scope>NUCLEOTIDE SEQUENCE</scope>
    <source>
        <strain evidence="7">ChiBcec15-1070</strain>
    </source>
</reference>
<reference evidence="7" key="2">
    <citation type="submission" date="2021-04" db="EMBL/GenBank/DDBJ databases">
        <authorList>
            <person name="Gilroy R."/>
        </authorList>
    </citation>
    <scope>NUCLEOTIDE SEQUENCE</scope>
    <source>
        <strain evidence="7">ChiBcec15-1070</strain>
    </source>
</reference>